<protein>
    <recommendedName>
        <fullName evidence="4">Secreted protein</fullName>
    </recommendedName>
</protein>
<evidence type="ECO:0008006" key="4">
    <source>
        <dbReference type="Google" id="ProtNLM"/>
    </source>
</evidence>
<dbReference type="RefSeq" id="WP_263711929.1">
    <property type="nucleotide sequence ID" value="NZ_JAOWKX010000003.1"/>
</dbReference>
<name>A0ABT3A7J9_9ALTE</name>
<reference evidence="2 3" key="1">
    <citation type="submission" date="2022-10" db="EMBL/GenBank/DDBJ databases">
        <title>Aestuariibacter sp. AA17 isolated from Montipora capitata coral fragment.</title>
        <authorList>
            <person name="Emsley S.A."/>
            <person name="Pfannmuller K.M."/>
            <person name="Loughran R.M."/>
            <person name="Shlafstein M."/>
            <person name="Papke E."/>
            <person name="Saw J.H."/>
            <person name="Ushijima B."/>
            <person name="Videau P."/>
        </authorList>
    </citation>
    <scope>NUCLEOTIDE SEQUENCE [LARGE SCALE GENOMIC DNA]</scope>
    <source>
        <strain evidence="2 3">AA17</strain>
    </source>
</reference>
<evidence type="ECO:0000313" key="3">
    <source>
        <dbReference type="Proteomes" id="UP001652504"/>
    </source>
</evidence>
<gene>
    <name evidence="2" type="ORF">OE749_08080</name>
</gene>
<dbReference type="Proteomes" id="UP001652504">
    <property type="component" value="Unassembled WGS sequence"/>
</dbReference>
<keyword evidence="3" id="KW-1185">Reference proteome</keyword>
<evidence type="ECO:0000256" key="1">
    <source>
        <dbReference type="SAM" id="SignalP"/>
    </source>
</evidence>
<proteinExistence type="predicted"/>
<evidence type="ECO:0000313" key="2">
    <source>
        <dbReference type="EMBL" id="MCV2884651.1"/>
    </source>
</evidence>
<dbReference type="EMBL" id="JAOWKX010000003">
    <property type="protein sequence ID" value="MCV2884651.1"/>
    <property type="molecule type" value="Genomic_DNA"/>
</dbReference>
<sequence length="253" mass="27479">MKQYILSFTAALLMATHIPAIAGGIDYLKVDGSTVYFSSTSPKNTPSPSCVRAENNDMWTVSLSSESGRAMYSLLVTALAKETQFDVVSANDCADKEGFERAQSINLLLGADSVYATKGSLVGIYQADGTTRVGTLIEIDDATGDWIYADGQPSFTPKRISHNDIKVSSIHYSDIDCTGTKYVGYPHDKVKPSNEPWLYKTEETVGYYVFKSIFHNNRCVNVSSSGKGNLYKLSLTNNGACGNGVCQLKIDSL</sequence>
<comment type="caution">
    <text evidence="2">The sequence shown here is derived from an EMBL/GenBank/DDBJ whole genome shotgun (WGS) entry which is preliminary data.</text>
</comment>
<accession>A0ABT3A7J9</accession>
<organism evidence="2 3">
    <name type="scientific">Fluctibacter corallii</name>
    <dbReference type="NCBI Taxonomy" id="2984329"/>
    <lineage>
        <taxon>Bacteria</taxon>
        <taxon>Pseudomonadati</taxon>
        <taxon>Pseudomonadota</taxon>
        <taxon>Gammaproteobacteria</taxon>
        <taxon>Alteromonadales</taxon>
        <taxon>Alteromonadaceae</taxon>
        <taxon>Fluctibacter</taxon>
    </lineage>
</organism>
<feature type="chain" id="PRO_5045563334" description="Secreted protein" evidence="1">
    <location>
        <begin position="23"/>
        <end position="253"/>
    </location>
</feature>
<feature type="signal peptide" evidence="1">
    <location>
        <begin position="1"/>
        <end position="22"/>
    </location>
</feature>
<keyword evidence="1" id="KW-0732">Signal</keyword>